<dbReference type="PANTHER" id="PTHR33545">
    <property type="entry name" value="UPF0750 MEMBRANE PROTEIN YITT-RELATED"/>
    <property type="match status" value="1"/>
</dbReference>
<keyword evidence="2" id="KW-1003">Cell membrane</keyword>
<evidence type="ECO:0000256" key="4">
    <source>
        <dbReference type="ARBA" id="ARBA00022989"/>
    </source>
</evidence>
<evidence type="ECO:0000256" key="2">
    <source>
        <dbReference type="ARBA" id="ARBA00022475"/>
    </source>
</evidence>
<feature type="transmembrane region" description="Helical" evidence="6">
    <location>
        <begin position="151"/>
        <end position="170"/>
    </location>
</feature>
<comment type="subcellular location">
    <subcellularLocation>
        <location evidence="1">Cell membrane</location>
        <topology evidence="1">Multi-pass membrane protein</topology>
    </subcellularLocation>
</comment>
<dbReference type="EMBL" id="JALBUU010000004">
    <property type="protein sequence ID" value="MCI0752258.1"/>
    <property type="molecule type" value="Genomic_DNA"/>
</dbReference>
<protein>
    <submittedName>
        <fullName evidence="7">YitT family protein</fullName>
    </submittedName>
</protein>
<keyword evidence="3 6" id="KW-0812">Transmembrane</keyword>
<accession>A0ABS9VZP7</accession>
<feature type="transmembrane region" description="Helical" evidence="6">
    <location>
        <begin position="176"/>
        <end position="194"/>
    </location>
</feature>
<evidence type="ECO:0000313" key="8">
    <source>
        <dbReference type="Proteomes" id="UP001201985"/>
    </source>
</evidence>
<feature type="transmembrane region" description="Helical" evidence="6">
    <location>
        <begin position="88"/>
        <end position="106"/>
    </location>
</feature>
<reference evidence="7 8" key="1">
    <citation type="submission" date="2022-03" db="EMBL/GenBank/DDBJ databases">
        <title>Complete genome analysis of Roseomonas KG 17.1 : a prolific producer of plant growth promoters.</title>
        <authorList>
            <person name="Saadouli I."/>
            <person name="Najjari A."/>
            <person name="Mosbah A."/>
            <person name="Ouzari H.I."/>
        </authorList>
    </citation>
    <scope>NUCLEOTIDE SEQUENCE [LARGE SCALE GENOMIC DNA]</scope>
    <source>
        <strain evidence="7 8">KG17-1</strain>
    </source>
</reference>
<evidence type="ECO:0000256" key="1">
    <source>
        <dbReference type="ARBA" id="ARBA00004651"/>
    </source>
</evidence>
<dbReference type="Pfam" id="PF02588">
    <property type="entry name" value="YitT_membrane"/>
    <property type="match status" value="1"/>
</dbReference>
<evidence type="ECO:0000256" key="5">
    <source>
        <dbReference type="ARBA" id="ARBA00023136"/>
    </source>
</evidence>
<dbReference type="PANTHER" id="PTHR33545:SF5">
    <property type="entry name" value="UPF0750 MEMBRANE PROTEIN YITT"/>
    <property type="match status" value="1"/>
</dbReference>
<evidence type="ECO:0000256" key="3">
    <source>
        <dbReference type="ARBA" id="ARBA00022692"/>
    </source>
</evidence>
<dbReference type="InterPro" id="IPR003740">
    <property type="entry name" value="YitT"/>
</dbReference>
<organism evidence="7 8">
    <name type="scientific">Teichococcus vastitatis</name>
    <dbReference type="NCBI Taxonomy" id="2307076"/>
    <lineage>
        <taxon>Bacteria</taxon>
        <taxon>Pseudomonadati</taxon>
        <taxon>Pseudomonadota</taxon>
        <taxon>Alphaproteobacteria</taxon>
        <taxon>Acetobacterales</taxon>
        <taxon>Roseomonadaceae</taxon>
        <taxon>Roseomonas</taxon>
    </lineage>
</organism>
<sequence>MAEAAGAVPRHRWYEDLLAVLLGAMVMALGVNLYAAAGLLTGSLMGLSLLLDYLSGWPFAGIFVLLNLPFFVLARLRLGWAMTLRSAVAVLLISVLSRLTAGWIGFSHLDPLYAAVAGGGLMGCGMLILFRHRTSLGGISILALFLQERHGMRAGYVQMAIDATILLAALLSQPPLAVLLSLLGALVLNLIIALNHRPGRYVAVS</sequence>
<dbReference type="InterPro" id="IPR051461">
    <property type="entry name" value="UPF0750_membrane"/>
</dbReference>
<dbReference type="Proteomes" id="UP001201985">
    <property type="component" value="Unassembled WGS sequence"/>
</dbReference>
<feature type="transmembrane region" description="Helical" evidence="6">
    <location>
        <begin position="57"/>
        <end position="76"/>
    </location>
</feature>
<dbReference type="RefSeq" id="WP_120008406.1">
    <property type="nucleotide sequence ID" value="NZ_JALBUU010000004.1"/>
</dbReference>
<proteinExistence type="predicted"/>
<comment type="caution">
    <text evidence="7">The sequence shown here is derived from an EMBL/GenBank/DDBJ whole genome shotgun (WGS) entry which is preliminary data.</text>
</comment>
<gene>
    <name evidence="7" type="ORF">MON41_00590</name>
</gene>
<evidence type="ECO:0000256" key="6">
    <source>
        <dbReference type="SAM" id="Phobius"/>
    </source>
</evidence>
<feature type="transmembrane region" description="Helical" evidence="6">
    <location>
        <begin position="112"/>
        <end position="130"/>
    </location>
</feature>
<name>A0ABS9VZP7_9PROT</name>
<keyword evidence="5 6" id="KW-0472">Membrane</keyword>
<keyword evidence="4 6" id="KW-1133">Transmembrane helix</keyword>
<evidence type="ECO:0000313" key="7">
    <source>
        <dbReference type="EMBL" id="MCI0752258.1"/>
    </source>
</evidence>
<keyword evidence="8" id="KW-1185">Reference proteome</keyword>
<feature type="transmembrane region" description="Helical" evidence="6">
    <location>
        <begin position="17"/>
        <end position="37"/>
    </location>
</feature>